<dbReference type="GO" id="GO:0006836">
    <property type="term" value="P:neurotransmitter transport"/>
    <property type="evidence" value="ECO:0007669"/>
    <property type="project" value="UniProtKB-KW"/>
</dbReference>
<dbReference type="AlphaFoldDB" id="A0A2A2KHA4"/>
<dbReference type="GO" id="GO:0012505">
    <property type="term" value="C:endomembrane system"/>
    <property type="evidence" value="ECO:0007669"/>
    <property type="project" value="TreeGrafter"/>
</dbReference>
<keyword evidence="2" id="KW-0532">Neurotransmitter transport</keyword>
<evidence type="ECO:0000256" key="1">
    <source>
        <dbReference type="ARBA" id="ARBA00009063"/>
    </source>
</evidence>
<evidence type="ECO:0000313" key="5">
    <source>
        <dbReference type="EMBL" id="PAV73229.1"/>
    </source>
</evidence>
<evidence type="ECO:0000259" key="4">
    <source>
        <dbReference type="PROSITE" id="PS50192"/>
    </source>
</evidence>
<dbReference type="InterPro" id="IPR000727">
    <property type="entry name" value="T_SNARE_dom"/>
</dbReference>
<dbReference type="CDD" id="cd15848">
    <property type="entry name" value="SNARE_syntaxin1-like"/>
    <property type="match status" value="1"/>
</dbReference>
<dbReference type="GO" id="GO:0006886">
    <property type="term" value="P:intracellular protein transport"/>
    <property type="evidence" value="ECO:0007669"/>
    <property type="project" value="TreeGrafter"/>
</dbReference>
<dbReference type="EMBL" id="LIAE01008638">
    <property type="protein sequence ID" value="PAV73229.1"/>
    <property type="molecule type" value="Genomic_DNA"/>
</dbReference>
<keyword evidence="2" id="KW-0813">Transport</keyword>
<dbReference type="GO" id="GO:0048278">
    <property type="term" value="P:vesicle docking"/>
    <property type="evidence" value="ECO:0007669"/>
    <property type="project" value="TreeGrafter"/>
</dbReference>
<gene>
    <name evidence="5" type="ORF">WR25_14318</name>
</gene>
<reference evidence="5 6" key="1">
    <citation type="journal article" date="2017" name="Curr. Biol.">
        <title>Genome architecture and evolution of a unichromosomal asexual nematode.</title>
        <authorList>
            <person name="Fradin H."/>
            <person name="Zegar C."/>
            <person name="Gutwein M."/>
            <person name="Lucas J."/>
            <person name="Kovtun M."/>
            <person name="Corcoran D."/>
            <person name="Baugh L.R."/>
            <person name="Kiontke K."/>
            <person name="Gunsalus K."/>
            <person name="Fitch D.H."/>
            <person name="Piano F."/>
        </authorList>
    </citation>
    <scope>NUCLEOTIDE SEQUENCE [LARGE SCALE GENOMIC DNA]</scope>
    <source>
        <strain evidence="5">PF1309</strain>
    </source>
</reference>
<proteinExistence type="inferred from homology"/>
<dbReference type="Gene3D" id="1.20.58.70">
    <property type="match status" value="1"/>
</dbReference>
<dbReference type="GO" id="GO:0005886">
    <property type="term" value="C:plasma membrane"/>
    <property type="evidence" value="ECO:0007669"/>
    <property type="project" value="TreeGrafter"/>
</dbReference>
<dbReference type="OrthoDB" id="10255013at2759"/>
<dbReference type="STRING" id="2018661.A0A2A2KHA4"/>
<sequence>MRDRLSEFQSRITDTFDEVELGPRPPSAMERIDNRLQEVRKAMEILRNEIDSLKNKQTRILAQTLTDPRDKDVLEEQIAQIRRKTLDLRKLVREVDNDFMEFSRQSHSQAEVRIRKNQLEQLKKKAMDLIYLSNDTHHDYKRRVSHRVRRQLQAVGENLTEQEVDEILEKNDAEQIYFGQVSGLSVSGRAAMEEVRQRHNEIVELEKSISLLQEIFVDMQNLVESQGDMVDNIEKNVDSTQIHVEEGAKNVKSAVEYKKSALRKKKKKTPHIDEFPDAVLVAHLPGVGRVADVLERLGAVPARLL</sequence>
<comment type="similarity">
    <text evidence="1">Belongs to the syntaxin family.</text>
</comment>
<dbReference type="GO" id="GO:0031201">
    <property type="term" value="C:SNARE complex"/>
    <property type="evidence" value="ECO:0007669"/>
    <property type="project" value="TreeGrafter"/>
</dbReference>
<dbReference type="Pfam" id="PF05739">
    <property type="entry name" value="SNARE"/>
    <property type="match status" value="1"/>
</dbReference>
<dbReference type="InterPro" id="IPR045242">
    <property type="entry name" value="Syntaxin"/>
</dbReference>
<feature type="coiled-coil region" evidence="3">
    <location>
        <begin position="29"/>
        <end position="94"/>
    </location>
</feature>
<dbReference type="Pfam" id="PF00804">
    <property type="entry name" value="Syntaxin"/>
    <property type="match status" value="1"/>
</dbReference>
<dbReference type="PROSITE" id="PS50192">
    <property type="entry name" value="T_SNARE"/>
    <property type="match status" value="1"/>
</dbReference>
<organism evidence="5 6">
    <name type="scientific">Diploscapter pachys</name>
    <dbReference type="NCBI Taxonomy" id="2018661"/>
    <lineage>
        <taxon>Eukaryota</taxon>
        <taxon>Metazoa</taxon>
        <taxon>Ecdysozoa</taxon>
        <taxon>Nematoda</taxon>
        <taxon>Chromadorea</taxon>
        <taxon>Rhabditida</taxon>
        <taxon>Rhabditina</taxon>
        <taxon>Rhabditomorpha</taxon>
        <taxon>Rhabditoidea</taxon>
        <taxon>Rhabditidae</taxon>
        <taxon>Diploscapter</taxon>
    </lineage>
</organism>
<dbReference type="SMART" id="SM00503">
    <property type="entry name" value="SynN"/>
    <property type="match status" value="1"/>
</dbReference>
<dbReference type="GO" id="GO:0000149">
    <property type="term" value="F:SNARE binding"/>
    <property type="evidence" value="ECO:0007669"/>
    <property type="project" value="TreeGrafter"/>
</dbReference>
<dbReference type="SMART" id="SM00397">
    <property type="entry name" value="t_SNARE"/>
    <property type="match status" value="1"/>
</dbReference>
<dbReference type="SUPFAM" id="SSF47661">
    <property type="entry name" value="t-snare proteins"/>
    <property type="match status" value="1"/>
</dbReference>
<evidence type="ECO:0000256" key="3">
    <source>
        <dbReference type="SAM" id="Coils"/>
    </source>
</evidence>
<comment type="caution">
    <text evidence="5">The sequence shown here is derived from an EMBL/GenBank/DDBJ whole genome shotgun (WGS) entry which is preliminary data.</text>
</comment>
<dbReference type="InterPro" id="IPR010989">
    <property type="entry name" value="SNARE"/>
</dbReference>
<dbReference type="GO" id="GO:0006906">
    <property type="term" value="P:vesicle fusion"/>
    <property type="evidence" value="ECO:0007669"/>
    <property type="project" value="TreeGrafter"/>
</dbReference>
<dbReference type="Gene3D" id="1.20.5.110">
    <property type="match status" value="1"/>
</dbReference>
<dbReference type="GO" id="GO:0006887">
    <property type="term" value="P:exocytosis"/>
    <property type="evidence" value="ECO:0007669"/>
    <property type="project" value="TreeGrafter"/>
</dbReference>
<keyword evidence="6" id="KW-1185">Reference proteome</keyword>
<dbReference type="InterPro" id="IPR006011">
    <property type="entry name" value="Syntaxin_N"/>
</dbReference>
<evidence type="ECO:0000256" key="2">
    <source>
        <dbReference type="ARBA" id="ARBA00022775"/>
    </source>
</evidence>
<dbReference type="Proteomes" id="UP000218231">
    <property type="component" value="Unassembled WGS sequence"/>
</dbReference>
<keyword evidence="3" id="KW-0175">Coiled coil</keyword>
<evidence type="ECO:0000313" key="6">
    <source>
        <dbReference type="Proteomes" id="UP000218231"/>
    </source>
</evidence>
<feature type="domain" description="T-SNARE coiled-coil homology" evidence="4">
    <location>
        <begin position="192"/>
        <end position="254"/>
    </location>
</feature>
<protein>
    <recommendedName>
        <fullName evidence="4">t-SNARE coiled-coil homology domain-containing protein</fullName>
    </recommendedName>
</protein>
<dbReference type="PANTHER" id="PTHR19957">
    <property type="entry name" value="SYNTAXIN"/>
    <property type="match status" value="1"/>
</dbReference>
<accession>A0A2A2KHA4</accession>
<dbReference type="PANTHER" id="PTHR19957:SF113">
    <property type="entry name" value="SYNTAXIN-2-RELATED"/>
    <property type="match status" value="1"/>
</dbReference>
<dbReference type="GO" id="GO:0005484">
    <property type="term" value="F:SNAP receptor activity"/>
    <property type="evidence" value="ECO:0007669"/>
    <property type="project" value="TreeGrafter"/>
</dbReference>
<name>A0A2A2KHA4_9BILA</name>